<dbReference type="FunFam" id="3.30.870.10:FF:000038">
    <property type="entry name" value="Probable tyrosyl-DNA phosphodiesterase"/>
    <property type="match status" value="1"/>
</dbReference>
<dbReference type="GO" id="GO:0017005">
    <property type="term" value="F:3'-tyrosyl-DNA phosphodiesterase activity"/>
    <property type="evidence" value="ECO:0007669"/>
    <property type="project" value="TreeGrafter"/>
</dbReference>
<dbReference type="GO" id="GO:0003697">
    <property type="term" value="F:single-stranded DNA binding"/>
    <property type="evidence" value="ECO:0007669"/>
    <property type="project" value="TreeGrafter"/>
</dbReference>
<feature type="region of interest" description="Disordered" evidence="12">
    <location>
        <begin position="74"/>
        <end position="94"/>
    </location>
</feature>
<proteinExistence type="inferred from homology"/>
<feature type="region of interest" description="Disordered" evidence="12">
    <location>
        <begin position="158"/>
        <end position="225"/>
    </location>
</feature>
<evidence type="ECO:0000256" key="5">
    <source>
        <dbReference type="ARBA" id="ARBA00022801"/>
    </source>
</evidence>
<dbReference type="InterPro" id="IPR010347">
    <property type="entry name" value="Tdp1"/>
</dbReference>
<keyword evidence="14" id="KW-1185">Reference proteome</keyword>
<evidence type="ECO:0000256" key="12">
    <source>
        <dbReference type="SAM" id="MobiDB-lite"/>
    </source>
</evidence>
<dbReference type="Gene3D" id="3.30.870.10">
    <property type="entry name" value="Endonuclease Chain A"/>
    <property type="match status" value="2"/>
</dbReference>
<evidence type="ECO:0000256" key="11">
    <source>
        <dbReference type="PIRSR" id="PIRSR610347-3"/>
    </source>
</evidence>
<evidence type="ECO:0000256" key="10">
    <source>
        <dbReference type="PIRSR" id="PIRSR610347-2"/>
    </source>
</evidence>
<feature type="binding site" evidence="10">
    <location>
        <position position="507"/>
    </location>
    <ligand>
        <name>substrate</name>
    </ligand>
</feature>
<sequence>MGIQDAGLWVTLTRVSPNAAVTDRLQHMPPAANTSSAHCKRSTAQPTNTSIMLNTQQLQLPPIQLTDMSSYCSPSVGTGVERTPPPMSTVDGSDPKQISRMLQRSETSVKSKLTRLGLPYTIGARPRESAFSVKKILNAGNLRTLEQRQRDRIAAWSRGIKPPAPARSQSSDSSQISSASTLVTESEAASDASSATTVVASEPVSPKNVGDKASPVSELPATPAAQPIRAMTPSLITRMNANAAAFNFNADPKAFPTPGLSTKVSPAPFVSNYTPQSPVFDDAPMSPPRLGRLPSYTRAFMSRSASPGQAQDLPASARVYGKDQKLDDGLTPDPAKVRQQRASFLASMSRGISPPRSARTTPVPVGPGNLVDDVKNSSNQQLNQIQPISSDRSAPATPQRVVASPFQLTKIRDLPASSNVDTVDLHEILGSPLIKEAWIFNFCFDIDWMMQHFDADVRSMVRVKVIHGSWKREDGNRMGVEDACTRWKNVEAATAYLPDPFGTHHSKMFVLFSHDDTAEVIIHTANMLEKDWTNMTQAVWRSGPLPQATGDAVLRAEGLEPIGSGERFKYDLLEYLKAYKRPTQSLVKQLQQHDFGTVRGALVASVPCKLASKVLASTKDLHLWGHPQLREVITHVNGLKKNRSSPTTPPHLVAQVSSIASLPAGWLANLYSAFRAGAPVSTGLTSNTMSLIYPTAPNVAQSLDGYAAGGSIHTKAHSATHLRQIESLRPHLCQWTASRDGVSADRASAAPHIKTYVQFDRKPTKDAVQRNEVSIDWALTTSANLSTQAWGSLPKSETGTKSKPKGAPGAAEIVQIQSFEIGVLVWPELYDNPPVELDASEKNGATVRMAPVFGKDMPDQGKGRTLNGVADVVVGLRMPYDLPLTPYGTGELPWSPGGTYLEPDSHGIAWANLTQ</sequence>
<feature type="active site" description="Nucleophile" evidence="9">
    <location>
        <position position="505"/>
    </location>
</feature>
<dbReference type="CDD" id="cd09194">
    <property type="entry name" value="PLDc_yTdp1_1"/>
    <property type="match status" value="1"/>
</dbReference>
<comment type="similarity">
    <text evidence="2">Belongs to the tyrosyl-DNA phosphodiesterase family.</text>
</comment>
<keyword evidence="5" id="KW-0378">Hydrolase</keyword>
<feature type="binding site" evidence="10">
    <location>
        <position position="754"/>
    </location>
    <ligand>
        <name>substrate</name>
    </ligand>
</feature>
<dbReference type="GO" id="GO:0006281">
    <property type="term" value="P:DNA repair"/>
    <property type="evidence" value="ECO:0007669"/>
    <property type="project" value="UniProtKB-KW"/>
</dbReference>
<evidence type="ECO:0000256" key="8">
    <source>
        <dbReference type="ARBA" id="ARBA00023242"/>
    </source>
</evidence>
<gene>
    <name evidence="13" type="ORF">AB675_6135</name>
</gene>
<dbReference type="GO" id="GO:0003690">
    <property type="term" value="F:double-stranded DNA binding"/>
    <property type="evidence" value="ECO:0007669"/>
    <property type="project" value="TreeGrafter"/>
</dbReference>
<accession>A0A0N1P2P2</accession>
<evidence type="ECO:0000313" key="13">
    <source>
        <dbReference type="EMBL" id="KPI44002.1"/>
    </source>
</evidence>
<keyword evidence="7" id="KW-0234">DNA repair</keyword>
<feature type="compositionally biased region" description="Low complexity" evidence="12">
    <location>
        <begin position="166"/>
        <end position="202"/>
    </location>
</feature>
<evidence type="ECO:0000256" key="4">
    <source>
        <dbReference type="ARBA" id="ARBA00022763"/>
    </source>
</evidence>
<feature type="region of interest" description="Disordered" evidence="12">
    <location>
        <begin position="790"/>
        <end position="809"/>
    </location>
</feature>
<feature type="compositionally biased region" description="Polar residues" evidence="12">
    <location>
        <begin position="790"/>
        <end position="801"/>
    </location>
</feature>
<dbReference type="GO" id="GO:0004527">
    <property type="term" value="F:exonuclease activity"/>
    <property type="evidence" value="ECO:0007669"/>
    <property type="project" value="UniProtKB-KW"/>
</dbReference>
<keyword evidence="6" id="KW-0269">Exonuclease</keyword>
<dbReference type="EMBL" id="LFJN01000004">
    <property type="protein sequence ID" value="KPI44002.1"/>
    <property type="molecule type" value="Genomic_DNA"/>
</dbReference>
<comment type="caution">
    <text evidence="13">The sequence shown here is derived from an EMBL/GenBank/DDBJ whole genome shotgun (WGS) entry which is preliminary data.</text>
</comment>
<dbReference type="GO" id="GO:0005634">
    <property type="term" value="C:nucleus"/>
    <property type="evidence" value="ECO:0007669"/>
    <property type="project" value="UniProtKB-SubCell"/>
</dbReference>
<dbReference type="PANTHER" id="PTHR12415:SF0">
    <property type="entry name" value="TYROSYL-DNA PHOSPHODIESTERASE 1"/>
    <property type="match status" value="1"/>
</dbReference>
<feature type="active site" description="Proton donor/acceptor" evidence="9">
    <location>
        <position position="752"/>
    </location>
</feature>
<evidence type="ECO:0000256" key="6">
    <source>
        <dbReference type="ARBA" id="ARBA00022839"/>
    </source>
</evidence>
<keyword evidence="4" id="KW-0227">DNA damage</keyword>
<evidence type="ECO:0000313" key="14">
    <source>
        <dbReference type="Proteomes" id="UP000038010"/>
    </source>
</evidence>
<organism evidence="13 14">
    <name type="scientific">Cyphellophora attinorum</name>
    <dbReference type="NCBI Taxonomy" id="1664694"/>
    <lineage>
        <taxon>Eukaryota</taxon>
        <taxon>Fungi</taxon>
        <taxon>Dikarya</taxon>
        <taxon>Ascomycota</taxon>
        <taxon>Pezizomycotina</taxon>
        <taxon>Eurotiomycetes</taxon>
        <taxon>Chaetothyriomycetidae</taxon>
        <taxon>Chaetothyriales</taxon>
        <taxon>Cyphellophoraceae</taxon>
        <taxon>Cyphellophora</taxon>
    </lineage>
</organism>
<comment type="subcellular location">
    <subcellularLocation>
        <location evidence="1">Nucleus</location>
    </subcellularLocation>
</comment>
<evidence type="ECO:0000256" key="7">
    <source>
        <dbReference type="ARBA" id="ARBA00023204"/>
    </source>
</evidence>
<name>A0A0N1P2P2_9EURO</name>
<dbReference type="PANTHER" id="PTHR12415">
    <property type="entry name" value="TYROSYL-DNA PHOSPHODIESTERASE 1"/>
    <property type="match status" value="1"/>
</dbReference>
<dbReference type="Proteomes" id="UP000038010">
    <property type="component" value="Unassembled WGS sequence"/>
</dbReference>
<dbReference type="VEuPathDB" id="FungiDB:AB675_6135"/>
<evidence type="ECO:0000256" key="2">
    <source>
        <dbReference type="ARBA" id="ARBA00010205"/>
    </source>
</evidence>
<dbReference type="OrthoDB" id="47785at2759"/>
<dbReference type="Pfam" id="PF06087">
    <property type="entry name" value="Tyr-DNA_phospho"/>
    <property type="match status" value="1"/>
</dbReference>
<keyword evidence="3" id="KW-0540">Nuclease</keyword>
<dbReference type="GeneID" id="28738282"/>
<evidence type="ECO:0000256" key="3">
    <source>
        <dbReference type="ARBA" id="ARBA00022722"/>
    </source>
</evidence>
<protein>
    <submittedName>
        <fullName evidence="13">Putative tyrosyl-DNA phosphodiesterase</fullName>
    </submittedName>
</protein>
<dbReference type="AlphaFoldDB" id="A0A0N1P2P2"/>
<feature type="site" description="Interaction with DNA" evidence="11">
    <location>
        <position position="786"/>
    </location>
</feature>
<keyword evidence="8" id="KW-0539">Nucleus</keyword>
<dbReference type="SUPFAM" id="SSF56024">
    <property type="entry name" value="Phospholipase D/nuclease"/>
    <property type="match status" value="2"/>
</dbReference>
<evidence type="ECO:0000256" key="9">
    <source>
        <dbReference type="PIRSR" id="PIRSR610347-1"/>
    </source>
</evidence>
<dbReference type="RefSeq" id="XP_018003965.1">
    <property type="nucleotide sequence ID" value="XM_018146402.1"/>
</dbReference>
<reference evidence="13 14" key="1">
    <citation type="submission" date="2015-06" db="EMBL/GenBank/DDBJ databases">
        <title>Draft genome of the ant-associated black yeast Phialophora attae CBS 131958.</title>
        <authorList>
            <person name="Moreno L.F."/>
            <person name="Stielow B.J."/>
            <person name="de Hoog S."/>
            <person name="Vicente V.A."/>
            <person name="Weiss V.A."/>
            <person name="de Vries M."/>
            <person name="Cruz L.M."/>
            <person name="Souza E.M."/>
        </authorList>
    </citation>
    <scope>NUCLEOTIDE SEQUENCE [LARGE SCALE GENOMIC DNA]</scope>
    <source>
        <strain evidence="13 14">CBS 131958</strain>
    </source>
</reference>
<dbReference type="STRING" id="1664694.A0A0N1P2P2"/>
<evidence type="ECO:0000256" key="1">
    <source>
        <dbReference type="ARBA" id="ARBA00004123"/>
    </source>
</evidence>